<evidence type="ECO:0000259" key="16">
    <source>
        <dbReference type="Pfam" id="PF09298"/>
    </source>
</evidence>
<proteinExistence type="inferred from homology"/>
<dbReference type="GO" id="GO:0046872">
    <property type="term" value="F:metal ion binding"/>
    <property type="evidence" value="ECO:0007669"/>
    <property type="project" value="UniProtKB-KW"/>
</dbReference>
<gene>
    <name evidence="17" type="ORF">C8N46_104265</name>
</gene>
<evidence type="ECO:0000256" key="8">
    <source>
        <dbReference type="ARBA" id="ARBA00022837"/>
    </source>
</evidence>
<feature type="binding site" evidence="14">
    <location>
        <position position="242"/>
    </location>
    <ligand>
        <name>Ca(2+)</name>
        <dbReference type="ChEBI" id="CHEBI:29108"/>
    </ligand>
</feature>
<evidence type="ECO:0000256" key="12">
    <source>
        <dbReference type="PIRSR" id="PIRSR605959-1"/>
    </source>
</evidence>
<feature type="binding site" evidence="14">
    <location>
        <position position="242"/>
    </location>
    <ligand>
        <name>Mg(2+)</name>
        <dbReference type="ChEBI" id="CHEBI:18420"/>
    </ligand>
</feature>
<sequence length="429" mass="48196">MPNTTNNPNRKTWLEVAPDSDFPIQNIPFGVFLTRDDVITIGTRIGDYAIDLGALHQLGYFDGIPLTDDIFLQDSLNDFISDGKKTWRLVRNRIGDIFDVSNATLRDHAEHRNRVIFTLNEIEMQLPVQIGDYTDFYSSIEHATNVGKMFRGEENALMPNWLHIPVGYHGRSSSIIPSGIPIHRPQGQTLPAGADTPVFGPSKRVDFELEMAFITTDANHLGEPIPIEEAEDYIFGLVLFNDWSARDIQKWEYVPLGPFLGKSFASSISPWIVTLDALQPFRVESPEPLKPQMEYLQYTGKKSYDIHLEVGITPENGEETIVSRSNFKYMYWNMAQQLAHHTVNGCPVNSGDMMGSGTLSGKTPDSYGSMLELSWGGKNPVKLKDGSERTFIEDGDTVTMRGHCKNEHVRIGFGEVSSKLLPVFQPKKK</sequence>
<dbReference type="Pfam" id="PF09298">
    <property type="entry name" value="FAA_hydrolase_N"/>
    <property type="match status" value="1"/>
</dbReference>
<keyword evidence="9 14" id="KW-0460">Magnesium</keyword>
<dbReference type="GO" id="GO:0004334">
    <property type="term" value="F:fumarylacetoacetase activity"/>
    <property type="evidence" value="ECO:0007669"/>
    <property type="project" value="UniProtKB-EC"/>
</dbReference>
<dbReference type="OrthoDB" id="3766879at2"/>
<evidence type="ECO:0000259" key="15">
    <source>
        <dbReference type="Pfam" id="PF01557"/>
    </source>
</evidence>
<feature type="binding site" evidence="13">
    <location>
        <position position="151"/>
    </location>
    <ligand>
        <name>substrate</name>
    </ligand>
</feature>
<feature type="domain" description="Fumarylacetoacetase-like C-terminal" evidence="15">
    <location>
        <begin position="134"/>
        <end position="402"/>
    </location>
</feature>
<dbReference type="Gene3D" id="2.30.30.230">
    <property type="entry name" value="Fumarylacetoacetase, N-terminal domain"/>
    <property type="match status" value="1"/>
</dbReference>
<comment type="cofactor">
    <cofactor evidence="1 14">
        <name>Ca(2+)</name>
        <dbReference type="ChEBI" id="CHEBI:29108"/>
    </cofactor>
</comment>
<evidence type="ECO:0000256" key="3">
    <source>
        <dbReference type="ARBA" id="ARBA00004782"/>
    </source>
</evidence>
<dbReference type="SUPFAM" id="SSF56529">
    <property type="entry name" value="FAH"/>
    <property type="match status" value="1"/>
</dbReference>
<evidence type="ECO:0000256" key="2">
    <source>
        <dbReference type="ARBA" id="ARBA00001946"/>
    </source>
</evidence>
<feature type="binding site" evidence="13">
    <location>
        <position position="249"/>
    </location>
    <ligand>
        <name>substrate</name>
    </ligand>
</feature>
<dbReference type="PANTHER" id="PTHR43069">
    <property type="entry name" value="FUMARYLACETOACETASE"/>
    <property type="match status" value="1"/>
</dbReference>
<dbReference type="SUPFAM" id="SSF63433">
    <property type="entry name" value="Fumarylacetoacetate hydrolase, FAH, N-terminal domain"/>
    <property type="match status" value="1"/>
</dbReference>
<dbReference type="InterPro" id="IPR036663">
    <property type="entry name" value="Fumarylacetoacetase_C_sf"/>
</dbReference>
<feature type="binding site" evidence="14">
    <location>
        <position position="266"/>
    </location>
    <ligand>
        <name>Mg(2+)</name>
        <dbReference type="ChEBI" id="CHEBI:18420"/>
    </ligand>
</feature>
<evidence type="ECO:0000256" key="7">
    <source>
        <dbReference type="ARBA" id="ARBA00022801"/>
    </source>
</evidence>
<feature type="binding site" evidence="14">
    <location>
        <position position="208"/>
    </location>
    <ligand>
        <name>Ca(2+)</name>
        <dbReference type="ChEBI" id="CHEBI:29108"/>
    </ligand>
</feature>
<dbReference type="InterPro" id="IPR036462">
    <property type="entry name" value="Fumarylacetoacetase_N_sf"/>
</dbReference>
<dbReference type="GO" id="GO:0006559">
    <property type="term" value="P:L-phenylalanine catabolic process"/>
    <property type="evidence" value="ECO:0007669"/>
    <property type="project" value="UniProtKB-UniPathway"/>
</dbReference>
<feature type="binding site" evidence="13">
    <location>
        <position position="137"/>
    </location>
    <ligand>
        <name>substrate</name>
    </ligand>
</feature>
<evidence type="ECO:0000256" key="11">
    <source>
        <dbReference type="ARBA" id="ARBA00023232"/>
    </source>
</evidence>
<dbReference type="InterPro" id="IPR011234">
    <property type="entry name" value="Fumarylacetoacetase-like_C"/>
</dbReference>
<keyword evidence="8 14" id="KW-0106">Calcium</keyword>
<keyword evidence="18" id="KW-1185">Reference proteome</keyword>
<dbReference type="FunFam" id="3.90.850.10:FF:000004">
    <property type="entry name" value="Fumarylacetoacetase"/>
    <property type="match status" value="1"/>
</dbReference>
<evidence type="ECO:0000256" key="5">
    <source>
        <dbReference type="ARBA" id="ARBA00012094"/>
    </source>
</evidence>
<accession>A0A2T6BZX8</accession>
<dbReference type="Gene3D" id="3.90.850.10">
    <property type="entry name" value="Fumarylacetoacetase-like, C-terminal domain"/>
    <property type="match status" value="1"/>
</dbReference>
<evidence type="ECO:0000256" key="14">
    <source>
        <dbReference type="PIRSR" id="PIRSR605959-3"/>
    </source>
</evidence>
<feature type="binding site" evidence="14">
    <location>
        <position position="210"/>
    </location>
    <ligand>
        <name>Ca(2+)</name>
        <dbReference type="ChEBI" id="CHEBI:29108"/>
    </ligand>
</feature>
<keyword evidence="10" id="KW-0828">Tyrosine catabolism</keyword>
<name>A0A2T6BZX8_9FLAO</name>
<dbReference type="PANTHER" id="PTHR43069:SF2">
    <property type="entry name" value="FUMARYLACETOACETASE"/>
    <property type="match status" value="1"/>
</dbReference>
<evidence type="ECO:0000256" key="10">
    <source>
        <dbReference type="ARBA" id="ARBA00022878"/>
    </source>
</evidence>
<feature type="binding site" evidence="13">
    <location>
        <position position="253"/>
    </location>
    <ligand>
        <name>substrate</name>
    </ligand>
</feature>
<feature type="active site" description="Proton acceptor" evidence="12">
    <location>
        <position position="142"/>
    </location>
</feature>
<evidence type="ECO:0000256" key="9">
    <source>
        <dbReference type="ARBA" id="ARBA00022842"/>
    </source>
</evidence>
<dbReference type="GO" id="GO:1902000">
    <property type="term" value="P:homogentisate catabolic process"/>
    <property type="evidence" value="ECO:0007669"/>
    <property type="project" value="TreeGrafter"/>
</dbReference>
<keyword evidence="11" id="KW-0585">Phenylalanine catabolism</keyword>
<dbReference type="GO" id="GO:0006572">
    <property type="term" value="P:L-tyrosine catabolic process"/>
    <property type="evidence" value="ECO:0007669"/>
    <property type="project" value="UniProtKB-KW"/>
</dbReference>
<reference evidence="17 18" key="1">
    <citation type="submission" date="2018-04" db="EMBL/GenBank/DDBJ databases">
        <title>Genomic Encyclopedia of Archaeal and Bacterial Type Strains, Phase II (KMG-II): from individual species to whole genera.</title>
        <authorList>
            <person name="Goeker M."/>
        </authorList>
    </citation>
    <scope>NUCLEOTIDE SEQUENCE [LARGE SCALE GENOMIC DNA]</scope>
    <source>
        <strain evidence="17 18">DSM 25731</strain>
    </source>
</reference>
<evidence type="ECO:0000256" key="13">
    <source>
        <dbReference type="PIRSR" id="PIRSR605959-2"/>
    </source>
</evidence>
<dbReference type="InterPro" id="IPR005959">
    <property type="entry name" value="Fumarylacetoacetase"/>
</dbReference>
<comment type="pathway">
    <text evidence="3">Amino-acid degradation; L-phenylalanine degradation; acetoacetate and fumarate from L-phenylalanine: step 6/6.</text>
</comment>
<dbReference type="Pfam" id="PF01557">
    <property type="entry name" value="FAA_hydrolase"/>
    <property type="match status" value="1"/>
</dbReference>
<dbReference type="AlphaFoldDB" id="A0A2T6BZX8"/>
<comment type="similarity">
    <text evidence="4">Belongs to the FAH family.</text>
</comment>
<keyword evidence="6 14" id="KW-0479">Metal-binding</keyword>
<dbReference type="RefSeq" id="WP_108114839.1">
    <property type="nucleotide sequence ID" value="NZ_QBKT01000004.1"/>
</dbReference>
<feature type="domain" description="Fumarylacetoacetase N-terminal" evidence="16">
    <location>
        <begin position="25"/>
        <end position="127"/>
    </location>
</feature>
<comment type="caution">
    <text evidence="17">The sequence shown here is derived from an EMBL/GenBank/DDBJ whole genome shotgun (WGS) entry which is preliminary data.</text>
</comment>
<organism evidence="17 18">
    <name type="scientific">Kordia periserrulae</name>
    <dbReference type="NCBI Taxonomy" id="701523"/>
    <lineage>
        <taxon>Bacteria</taxon>
        <taxon>Pseudomonadati</taxon>
        <taxon>Bacteroidota</taxon>
        <taxon>Flavobacteriia</taxon>
        <taxon>Flavobacteriales</taxon>
        <taxon>Flavobacteriaceae</taxon>
        <taxon>Kordia</taxon>
    </lineage>
</organism>
<keyword evidence="7 17" id="KW-0378">Hydrolase</keyword>
<dbReference type="InterPro" id="IPR015377">
    <property type="entry name" value="Fumarylacetoacetase_N"/>
</dbReference>
<evidence type="ECO:0000313" key="18">
    <source>
        <dbReference type="Proteomes" id="UP000244090"/>
    </source>
</evidence>
<dbReference type="EMBL" id="QBKT01000004">
    <property type="protein sequence ID" value="PTX61622.1"/>
    <property type="molecule type" value="Genomic_DNA"/>
</dbReference>
<evidence type="ECO:0000313" key="17">
    <source>
        <dbReference type="EMBL" id="PTX61622.1"/>
    </source>
</evidence>
<feature type="binding site" evidence="14">
    <location>
        <position position="262"/>
    </location>
    <ligand>
        <name>Mg(2+)</name>
        <dbReference type="ChEBI" id="CHEBI:18420"/>
    </ligand>
</feature>
<dbReference type="NCBIfam" id="TIGR01266">
    <property type="entry name" value="fum_ac_acetase"/>
    <property type="match status" value="1"/>
</dbReference>
<protein>
    <recommendedName>
        <fullName evidence="5">fumarylacetoacetase</fullName>
        <ecNumber evidence="5">3.7.1.2</ecNumber>
    </recommendedName>
</protein>
<evidence type="ECO:0000256" key="4">
    <source>
        <dbReference type="ARBA" id="ARBA00010211"/>
    </source>
</evidence>
<comment type="cofactor">
    <cofactor evidence="2 14">
        <name>Mg(2+)</name>
        <dbReference type="ChEBI" id="CHEBI:18420"/>
    </cofactor>
</comment>
<feature type="binding site" evidence="14">
    <location>
        <position position="135"/>
    </location>
    <ligand>
        <name>Ca(2+)</name>
        <dbReference type="ChEBI" id="CHEBI:29108"/>
    </ligand>
</feature>
<dbReference type="Proteomes" id="UP000244090">
    <property type="component" value="Unassembled WGS sequence"/>
</dbReference>
<feature type="binding site" evidence="13">
    <location>
        <position position="358"/>
    </location>
    <ligand>
        <name>substrate</name>
    </ligand>
</feature>
<evidence type="ECO:0000256" key="6">
    <source>
        <dbReference type="ARBA" id="ARBA00022723"/>
    </source>
</evidence>
<dbReference type="EC" id="3.7.1.2" evidence="5"/>
<evidence type="ECO:0000256" key="1">
    <source>
        <dbReference type="ARBA" id="ARBA00001913"/>
    </source>
</evidence>
<dbReference type="UniPathway" id="UPA00139">
    <property type="reaction ID" value="UER00341"/>
</dbReference>